<protein>
    <submittedName>
        <fullName evidence="3">Glyco_hydro38C2 domain-containing protein</fullName>
    </submittedName>
</protein>
<evidence type="ECO:0000259" key="1">
    <source>
        <dbReference type="Pfam" id="PF17677"/>
    </source>
</evidence>
<feature type="domain" description="Glycosyl hydrolases family 38 C-terminal" evidence="1">
    <location>
        <begin position="112"/>
        <end position="162"/>
    </location>
</feature>
<proteinExistence type="predicted"/>
<evidence type="ECO:0000313" key="3">
    <source>
        <dbReference type="WBParaSite" id="Hba_12906"/>
    </source>
</evidence>
<dbReference type="InterPro" id="IPR011013">
    <property type="entry name" value="Gal_mutarotase_sf_dom"/>
</dbReference>
<dbReference type="SUPFAM" id="SSF74650">
    <property type="entry name" value="Galactose mutarotase-like"/>
    <property type="match status" value="1"/>
</dbReference>
<name>A0A1I7X682_HETBA</name>
<dbReference type="GO" id="GO:0030246">
    <property type="term" value="F:carbohydrate binding"/>
    <property type="evidence" value="ECO:0007669"/>
    <property type="project" value="InterPro"/>
</dbReference>
<keyword evidence="2" id="KW-1185">Reference proteome</keyword>
<dbReference type="WBParaSite" id="Hba_12906">
    <property type="protein sequence ID" value="Hba_12906"/>
    <property type="gene ID" value="Hba_12906"/>
</dbReference>
<accession>A0A1I7X682</accession>
<dbReference type="GO" id="GO:0003824">
    <property type="term" value="F:catalytic activity"/>
    <property type="evidence" value="ECO:0007669"/>
    <property type="project" value="InterPro"/>
</dbReference>
<dbReference type="Proteomes" id="UP000095283">
    <property type="component" value="Unplaced"/>
</dbReference>
<dbReference type="AlphaFoldDB" id="A0A1I7X682"/>
<dbReference type="Gene3D" id="2.60.40.1360">
    <property type="match status" value="1"/>
</dbReference>
<reference evidence="3" key="1">
    <citation type="submission" date="2016-11" db="UniProtKB">
        <authorList>
            <consortium name="WormBaseParasite"/>
        </authorList>
    </citation>
    <scope>IDENTIFICATION</scope>
</reference>
<dbReference type="GO" id="GO:0005975">
    <property type="term" value="P:carbohydrate metabolic process"/>
    <property type="evidence" value="ECO:0007669"/>
    <property type="project" value="InterPro"/>
</dbReference>
<sequence length="173" mass="20493">MRYTNASVLLKASWNHVSNCIQFFRLWTVIVSKILRTTITYWHEQREKHIAIAKKLCHENGCSSASDPNISQTPMRRIVQQELGFYPYDIRRAYMLMEKIKVNRYEKARKLLSIDLFTQFSITSVKELTLAGNKNVTSSNGRRTINLQDFVVELRPMEIRTFEIEVQRRNRTY</sequence>
<dbReference type="InterPro" id="IPR041147">
    <property type="entry name" value="GH38_C"/>
</dbReference>
<evidence type="ECO:0000313" key="2">
    <source>
        <dbReference type="Proteomes" id="UP000095283"/>
    </source>
</evidence>
<dbReference type="Pfam" id="PF17677">
    <property type="entry name" value="Glyco_hydro38C2"/>
    <property type="match status" value="1"/>
</dbReference>
<organism evidence="2 3">
    <name type="scientific">Heterorhabditis bacteriophora</name>
    <name type="common">Entomopathogenic nematode worm</name>
    <dbReference type="NCBI Taxonomy" id="37862"/>
    <lineage>
        <taxon>Eukaryota</taxon>
        <taxon>Metazoa</taxon>
        <taxon>Ecdysozoa</taxon>
        <taxon>Nematoda</taxon>
        <taxon>Chromadorea</taxon>
        <taxon>Rhabditida</taxon>
        <taxon>Rhabditina</taxon>
        <taxon>Rhabditomorpha</taxon>
        <taxon>Strongyloidea</taxon>
        <taxon>Heterorhabditidae</taxon>
        <taxon>Heterorhabditis</taxon>
    </lineage>
</organism>